<feature type="domain" description="Radical SAM core" evidence="7">
    <location>
        <begin position="193"/>
        <end position="422"/>
    </location>
</feature>
<dbReference type="SFLD" id="SFLDG01082">
    <property type="entry name" value="B12-binding_domain_containing"/>
    <property type="match status" value="2"/>
</dbReference>
<sequence>MLRIALVQQSAWDLPVDSMPLAAGYLKAVLDADPGIGPEVDVRIHNMRGGWPVNQMTRAIFSEEVPDVLAFSVVGWNYRNFSLLADVHKQLKPDGFTVFGGNHVSHQAKKVFRECPDVDIVVNGEGELTFRELVTAILANRHTPDFTDVAGLSFRLSGDEYFTTPDRARIDDLDIIPSPFLTGAIPLLDRSGRFPYEFALLETNRGCPYRCSFCYWGGATGQRVRSFSRDRLAAELDLFGYHQVPTVFLCDANFGMLEADEEFTEDLLKIHEKYGFPVSLEANWAKNKSQRFHRIVRTLKQYGFKSSFTLALQTLSDEALTDMRRRNMKLNQWQDLAEWLAAEGMESFVELIWGSPGETVETFLDGYDRIAEKVPRIAVYPLLLLPNTDYSEKRELHGFVTVRGESDDFEYVLASRSSTLAENFAMQRFMFLARILGENQYFKRLWHPARLLAGMTQSQVIYSLMEWIDASEHPSAVAFRGMFPVLAESPAVAAGHRMLYSDPELDAEIERWWNEQVVPRFPAAWAEFGPHLYRFERLSRPVYQPPGGSVPDGWRLVEGGDTYAGQGLATFPFDVIAAYERLAAGVLTPPEPASTAYEFRSRSGFYLHLDNHETGAHYFATATPLAPNPSLDDAVGAHQPCGKAG</sequence>
<dbReference type="InterPro" id="IPR023404">
    <property type="entry name" value="rSAM_horseshoe"/>
</dbReference>
<dbReference type="GO" id="GO:0005829">
    <property type="term" value="C:cytosol"/>
    <property type="evidence" value="ECO:0007669"/>
    <property type="project" value="TreeGrafter"/>
</dbReference>
<proteinExistence type="predicted"/>
<dbReference type="SFLD" id="SFLDG01123">
    <property type="entry name" value="methyltransferase_(Class_B)"/>
    <property type="match status" value="2"/>
</dbReference>
<organism evidence="8">
    <name type="scientific">Streptomyces griseus</name>
    <dbReference type="NCBI Taxonomy" id="1911"/>
    <lineage>
        <taxon>Bacteria</taxon>
        <taxon>Bacillati</taxon>
        <taxon>Actinomycetota</taxon>
        <taxon>Actinomycetes</taxon>
        <taxon>Kitasatosporales</taxon>
        <taxon>Streptomycetaceae</taxon>
        <taxon>Streptomyces</taxon>
    </lineage>
</organism>
<keyword evidence="8" id="KW-0808">Transferase</keyword>
<dbReference type="Pfam" id="PF04055">
    <property type="entry name" value="Radical_SAM"/>
    <property type="match status" value="1"/>
</dbReference>
<reference evidence="8" key="1">
    <citation type="journal article" date="2009" name="J. Antibiot.">
        <title>Identification of the biosynthetic gene cluster of A-500359s in Streptomyces griseus SANK60196.</title>
        <authorList>
            <person name="Funabashi M."/>
            <person name="Nonaka K."/>
            <person name="Yada C."/>
            <person name="Hosobuchi M."/>
            <person name="Masuda N."/>
            <person name="Shibata T."/>
            <person name="Van Lanen S.G."/>
        </authorList>
    </citation>
    <scope>NUCLEOTIDE SEQUENCE</scope>
    <source>
        <strain evidence="8">SANK60196</strain>
    </source>
</reference>
<dbReference type="GO" id="GO:0051536">
    <property type="term" value="F:iron-sulfur cluster binding"/>
    <property type="evidence" value="ECO:0007669"/>
    <property type="project" value="UniProtKB-KW"/>
</dbReference>
<dbReference type="PANTHER" id="PTHR43409:SF16">
    <property type="entry name" value="SLR0320 PROTEIN"/>
    <property type="match status" value="1"/>
</dbReference>
<evidence type="ECO:0000259" key="7">
    <source>
        <dbReference type="PROSITE" id="PS51918"/>
    </source>
</evidence>
<evidence type="ECO:0000256" key="4">
    <source>
        <dbReference type="ARBA" id="ARBA00023004"/>
    </source>
</evidence>
<protein>
    <submittedName>
        <fullName evidence="8">Putative C-methyltransferase</fullName>
    </submittedName>
</protein>
<dbReference type="SUPFAM" id="SSF102114">
    <property type="entry name" value="Radical SAM enzymes"/>
    <property type="match status" value="1"/>
</dbReference>
<keyword evidence="5" id="KW-0411">Iron-sulfur</keyword>
<dbReference type="RefSeq" id="WP_356222550.1">
    <property type="nucleotide sequence ID" value="NZ_JBEXKD010000041.1"/>
</dbReference>
<dbReference type="InterPro" id="IPR007197">
    <property type="entry name" value="rSAM"/>
</dbReference>
<dbReference type="Gene3D" id="3.80.30.20">
    <property type="entry name" value="tm_1862 like domain"/>
    <property type="match status" value="1"/>
</dbReference>
<evidence type="ECO:0000256" key="5">
    <source>
        <dbReference type="ARBA" id="ARBA00023014"/>
    </source>
</evidence>
<dbReference type="GO" id="GO:0046872">
    <property type="term" value="F:metal ion binding"/>
    <property type="evidence" value="ECO:0007669"/>
    <property type="project" value="UniProtKB-KW"/>
</dbReference>
<keyword evidence="3" id="KW-0479">Metal-binding</keyword>
<accession>C7G1T9</accession>
<evidence type="ECO:0000259" key="6">
    <source>
        <dbReference type="PROSITE" id="PS51332"/>
    </source>
</evidence>
<dbReference type="GO" id="GO:0031419">
    <property type="term" value="F:cobalamin binding"/>
    <property type="evidence" value="ECO:0007669"/>
    <property type="project" value="InterPro"/>
</dbReference>
<dbReference type="SFLD" id="SFLDF00317">
    <property type="entry name" value="thioacetal_methlytransferase"/>
    <property type="match status" value="1"/>
</dbReference>
<dbReference type="SFLD" id="SFLDF00436">
    <property type="entry name" value="pactamycin_C-methyltransferase"/>
    <property type="match status" value="1"/>
</dbReference>
<dbReference type="EMBL" id="AB476988">
    <property type="protein sequence ID" value="BAI23333.1"/>
    <property type="molecule type" value="Genomic_DNA"/>
</dbReference>
<evidence type="ECO:0000256" key="1">
    <source>
        <dbReference type="ARBA" id="ARBA00001966"/>
    </source>
</evidence>
<keyword evidence="8" id="KW-0489">Methyltransferase</keyword>
<dbReference type="Gene3D" id="3.40.50.280">
    <property type="entry name" value="Cobalamin-binding domain"/>
    <property type="match status" value="1"/>
</dbReference>
<feature type="domain" description="B12-binding" evidence="6">
    <location>
        <begin position="2"/>
        <end position="144"/>
    </location>
</feature>
<keyword evidence="2" id="KW-0949">S-adenosyl-L-methionine</keyword>
<dbReference type="AlphaFoldDB" id="C7G1T9"/>
<name>C7G1T9_STRGR</name>
<dbReference type="PROSITE" id="PS51918">
    <property type="entry name" value="RADICAL_SAM"/>
    <property type="match status" value="1"/>
</dbReference>
<dbReference type="GO" id="GO:0008168">
    <property type="term" value="F:methyltransferase activity"/>
    <property type="evidence" value="ECO:0007669"/>
    <property type="project" value="UniProtKB-KW"/>
</dbReference>
<dbReference type="CDD" id="cd01335">
    <property type="entry name" value="Radical_SAM"/>
    <property type="match status" value="1"/>
</dbReference>
<keyword evidence="4" id="KW-0408">Iron</keyword>
<dbReference type="SFLD" id="SFLDS00029">
    <property type="entry name" value="Radical_SAM"/>
    <property type="match status" value="2"/>
</dbReference>
<dbReference type="InterPro" id="IPR006158">
    <property type="entry name" value="Cobalamin-bd"/>
</dbReference>
<dbReference type="InterPro" id="IPR051198">
    <property type="entry name" value="BchE-like"/>
</dbReference>
<dbReference type="GO" id="GO:0032259">
    <property type="term" value="P:methylation"/>
    <property type="evidence" value="ECO:0007669"/>
    <property type="project" value="UniProtKB-KW"/>
</dbReference>
<dbReference type="Pfam" id="PF02310">
    <property type="entry name" value="B12-binding"/>
    <property type="match status" value="1"/>
</dbReference>
<dbReference type="InterPro" id="IPR034466">
    <property type="entry name" value="Methyltransferase_Class_B"/>
</dbReference>
<evidence type="ECO:0000256" key="2">
    <source>
        <dbReference type="ARBA" id="ARBA00022691"/>
    </source>
</evidence>
<evidence type="ECO:0000313" key="8">
    <source>
        <dbReference type="EMBL" id="BAI23333.1"/>
    </source>
</evidence>
<dbReference type="InterPro" id="IPR058240">
    <property type="entry name" value="rSAM_sf"/>
</dbReference>
<dbReference type="SMART" id="SM00729">
    <property type="entry name" value="Elp3"/>
    <property type="match status" value="1"/>
</dbReference>
<dbReference type="PROSITE" id="PS51332">
    <property type="entry name" value="B12_BINDING"/>
    <property type="match status" value="1"/>
</dbReference>
<dbReference type="InterPro" id="IPR006638">
    <property type="entry name" value="Elp3/MiaA/NifB-like_rSAM"/>
</dbReference>
<dbReference type="NCBIfam" id="NF033712">
    <property type="entry name" value="B12_rSAM_KedN5"/>
    <property type="match status" value="1"/>
</dbReference>
<dbReference type="PANTHER" id="PTHR43409">
    <property type="entry name" value="ANAEROBIC MAGNESIUM-PROTOPORPHYRIN IX MONOMETHYL ESTER CYCLASE-RELATED"/>
    <property type="match status" value="1"/>
</dbReference>
<dbReference type="CDD" id="cd02068">
    <property type="entry name" value="radical_SAM_B12_BD"/>
    <property type="match status" value="1"/>
</dbReference>
<comment type="cofactor">
    <cofactor evidence="1">
        <name>[4Fe-4S] cluster</name>
        <dbReference type="ChEBI" id="CHEBI:49883"/>
    </cofactor>
</comment>
<evidence type="ECO:0000256" key="3">
    <source>
        <dbReference type="ARBA" id="ARBA00022723"/>
    </source>
</evidence>